<dbReference type="EMBL" id="JBAHYK010000405">
    <property type="protein sequence ID" value="KAL0574361.1"/>
    <property type="molecule type" value="Genomic_DNA"/>
</dbReference>
<evidence type="ECO:0000256" key="1">
    <source>
        <dbReference type="SAM" id="MobiDB-lite"/>
    </source>
</evidence>
<evidence type="ECO:0000313" key="2">
    <source>
        <dbReference type="EMBL" id="KAL0574361.1"/>
    </source>
</evidence>
<sequence length="1734" mass="195165">MHDSNREILDIEDWESYKGLELDVDDEEISGEADCDPKDEFERAIAGDLEFDGDFAHSVVYPDAPNPGLKLDGLGPIGLPLNTIQVEMIMKDPNTEYKPEERVWKFSGSRIQSTNPRWHDWLKTEVIEALHAKLDASIQLSACQRRLKYLSISAPHTDKRATFAKRDADTRQYAELVVVLPSCHSGGSIECAYEGKSKTFPIASDNELSTVIIGAYTDVAQYLGPIESGYVVCLHFELACLEGFQIPRLPKLDDARKRLRLALQSWRAALSESYGRDLGEFDGIDEDCQIFLLLMLKYEYSTSNFKAGDLRGCDRLLLTQLAPLAKAYGFDLHLGELASTMEGTTTFNKRRKKKSYYCDCESESSDGSDEETDPETLEMDDDDYKDHSSGGLYMSGIFALDGMPKKASGIEIYESKDRERYCVNGDIFDRERTTQLQKEDRSTGYLTWEWKRQVIIVSPSDADLGFKPGDTREFACQLLTTSSSTRPVKKEGWLADSLVEWVPTQANRVYGDARMQEMQRVTGCVRQSAERWGDHVLFRRLLQACGLSQAISFIGVDGLASGSRAFKWVEVEDLYTQVILETRTNEQRWQLAERIRILAMDAKDQVIVAWCKVQSNVILDTLREVPLQEVDWIFDFLQSHEDPTETLRVKFLPKLHTTQPADVKLWEALLSRLYEISQNGDPSLFDKSSLPSIVTESLLQIASSIQPLPTDYTGSCWMGPLDSHYEAAINKVLPFVHLSAKCQASHATTTLFQRMWDLRVEHVKKYHVISIAHYYALLVPEMDSLAREYPEYRTSLKVFFEHALELLSPRNVTQDYLTALRNLDDPLGIFQERLNFDALIKFPVDTIVSLGKWIADTYREEATKCPAFSSKYQDVLKLCLNALGSHPSFSLASWGVMGSKQALLLIRFCFSTRSHSEVISILCGYLVHHQSRSVSFIRELLVPLLSALPGYLRNSNSSHGTGLSITTRPFSDFVGEVVRRFTRHVLGPKPQGPGSPEELRSIGCGCRDCDKHLEPFLKGTNQWIRITGNEKTRTHLAQRLAPTQAWGVTWSMVQSKKKQGMQLQVDKPYNLVVLGRWAATQVECRKLLWKLGDEQQQQQILGTDYEWVVGTIEGKSVPPSLAQVYNTLKRPAEDGYHDSSKRRRVGLVCVILKTGMPLASLPTEIYASIISHFSPDDVSNDTLSLTRALPYSPIPQGALFRSVRIRDSKQLAPFYNRLRRSPEDEHASDLVRTFSLEAWNADAEVLLDVVHLLPNLKTLALWIGPLNFTPQHLEELFDVSTKRNGARHLGSYFDTTLYALSQWPRTKLPTLAIVQDPFEEEDPKSGRIIRRNELGFAQPIVFFQIDPALPILIRSPSMRSSLTSLRFRLPTRNVTRSFTHPPPPNPPSFGFSRGDSDSEEEAERIRLKYTHQTANLSAAPYIRLLDLSTSSIPPSAIPNILAKYPALEHLILDKCTLLPGELAVRNDGNDWAALAKSFALSGSVKAQERQKKVEQWLERLREHESGQKGNAESSTTARAQAKKARRGRKGVATATISLRKEDTAPAPPPIDLKKGRLGMPRGPGGTTPVPISLSKRVRILPSLPTLRTFSTDFAPPPLHPASHHAKARNELIQTIQRKWEEGWAEGITQLVHRRELMRTSWRNGNVRIVRFAEVDELKLGKGPDDDEAFGDTEEGFDGLVDMQQAEDFDVDLSGQSVCGKAPVLCLAGKVTSEESSHAEGCGHGFARDVWPWMD</sequence>
<organism evidence="2 3">
    <name type="scientific">Marasmius crinis-equi</name>
    <dbReference type="NCBI Taxonomy" id="585013"/>
    <lineage>
        <taxon>Eukaryota</taxon>
        <taxon>Fungi</taxon>
        <taxon>Dikarya</taxon>
        <taxon>Basidiomycota</taxon>
        <taxon>Agaricomycotina</taxon>
        <taxon>Agaricomycetes</taxon>
        <taxon>Agaricomycetidae</taxon>
        <taxon>Agaricales</taxon>
        <taxon>Marasmiineae</taxon>
        <taxon>Marasmiaceae</taxon>
        <taxon>Marasmius</taxon>
    </lineage>
</organism>
<protein>
    <submittedName>
        <fullName evidence="2">Uncharacterized protein</fullName>
    </submittedName>
</protein>
<gene>
    <name evidence="2" type="ORF">V5O48_007603</name>
</gene>
<accession>A0ABR3FGC3</accession>
<name>A0ABR3FGC3_9AGAR</name>
<proteinExistence type="predicted"/>
<feature type="region of interest" description="Disordered" evidence="1">
    <location>
        <begin position="1502"/>
        <end position="1571"/>
    </location>
</feature>
<comment type="caution">
    <text evidence="2">The sequence shown here is derived from an EMBL/GenBank/DDBJ whole genome shotgun (WGS) entry which is preliminary data.</text>
</comment>
<feature type="compositionally biased region" description="Basic residues" evidence="1">
    <location>
        <begin position="1520"/>
        <end position="1529"/>
    </location>
</feature>
<feature type="region of interest" description="Disordered" evidence="1">
    <location>
        <begin position="359"/>
        <end position="379"/>
    </location>
</feature>
<feature type="region of interest" description="Disordered" evidence="1">
    <location>
        <begin position="1373"/>
        <end position="1396"/>
    </location>
</feature>
<dbReference type="PANTHER" id="PTHR33099">
    <property type="entry name" value="FE2OG DIOXYGENASE DOMAIN-CONTAINING PROTEIN"/>
    <property type="match status" value="1"/>
</dbReference>
<feature type="compositionally biased region" description="Acidic residues" evidence="1">
    <location>
        <begin position="360"/>
        <end position="379"/>
    </location>
</feature>
<dbReference type="Proteomes" id="UP001465976">
    <property type="component" value="Unassembled WGS sequence"/>
</dbReference>
<evidence type="ECO:0000313" key="3">
    <source>
        <dbReference type="Proteomes" id="UP001465976"/>
    </source>
</evidence>
<reference evidence="2 3" key="1">
    <citation type="submission" date="2024-02" db="EMBL/GenBank/DDBJ databases">
        <title>A draft genome for the cacao thread blight pathogen Marasmius crinis-equi.</title>
        <authorList>
            <person name="Cohen S.P."/>
            <person name="Baruah I.K."/>
            <person name="Amoako-Attah I."/>
            <person name="Bukari Y."/>
            <person name="Meinhardt L.W."/>
            <person name="Bailey B.A."/>
        </authorList>
    </citation>
    <scope>NUCLEOTIDE SEQUENCE [LARGE SCALE GENOMIC DNA]</scope>
    <source>
        <strain evidence="2 3">GH-76</strain>
    </source>
</reference>
<keyword evidence="3" id="KW-1185">Reference proteome</keyword>
<dbReference type="PANTHER" id="PTHR33099:SF7">
    <property type="entry name" value="MYND-TYPE DOMAIN-CONTAINING PROTEIN"/>
    <property type="match status" value="1"/>
</dbReference>